<dbReference type="Pfam" id="PF01551">
    <property type="entry name" value="Peptidase_M23"/>
    <property type="match status" value="1"/>
</dbReference>
<accession>A0A410W837</accession>
<dbReference type="GO" id="GO:0004222">
    <property type="term" value="F:metalloendopeptidase activity"/>
    <property type="evidence" value="ECO:0007669"/>
    <property type="project" value="TreeGrafter"/>
</dbReference>
<dbReference type="InterPro" id="IPR011055">
    <property type="entry name" value="Dup_hybrid_motif"/>
</dbReference>
<dbReference type="OrthoDB" id="5245088at2"/>
<organism evidence="2 3">
    <name type="scientific">Corynebacterium pelargi</name>
    <dbReference type="NCBI Taxonomy" id="1471400"/>
    <lineage>
        <taxon>Bacteria</taxon>
        <taxon>Bacillati</taxon>
        <taxon>Actinomycetota</taxon>
        <taxon>Actinomycetes</taxon>
        <taxon>Mycobacteriales</taxon>
        <taxon>Corynebacteriaceae</taxon>
        <taxon>Corynebacterium</taxon>
    </lineage>
</organism>
<name>A0A410W837_9CORY</name>
<protein>
    <submittedName>
        <fullName evidence="2">Murein hydrolase activator NlpD</fullName>
    </submittedName>
</protein>
<dbReference type="Gene3D" id="2.70.70.10">
    <property type="entry name" value="Glucose Permease (Domain IIA)"/>
    <property type="match status" value="1"/>
</dbReference>
<dbReference type="PANTHER" id="PTHR21666">
    <property type="entry name" value="PEPTIDASE-RELATED"/>
    <property type="match status" value="1"/>
</dbReference>
<dbReference type="Proteomes" id="UP000288929">
    <property type="component" value="Chromosome"/>
</dbReference>
<keyword evidence="3" id="KW-1185">Reference proteome</keyword>
<sequence length="169" mass="17424" precursor="true">MRNISKLIALALLLASVFGAPPAAIAYVSPATGTNAPGRVLQGFRVGEHDWLPGHRGVDLALAPGSPILATEDGVVAFAGMVAGTPVLSIDHPDGLRSTYQPIQAVVAKGDSVKSGEVIGTLVATDGTHPGLHWGIKTGPKSYINPLSLLDIPVIRLKPIHAEATPARP</sequence>
<dbReference type="InterPro" id="IPR050570">
    <property type="entry name" value="Cell_wall_metabolism_enzyme"/>
</dbReference>
<dbReference type="CDD" id="cd12797">
    <property type="entry name" value="M23_peptidase"/>
    <property type="match status" value="1"/>
</dbReference>
<feature type="domain" description="M23ase beta-sheet core" evidence="1">
    <location>
        <begin position="54"/>
        <end position="139"/>
    </location>
</feature>
<evidence type="ECO:0000313" key="2">
    <source>
        <dbReference type="EMBL" id="QAU52122.1"/>
    </source>
</evidence>
<dbReference type="KEGG" id="cpeg:CPELA_04215"/>
<reference evidence="2 3" key="1">
    <citation type="submission" date="2019-01" db="EMBL/GenBank/DDBJ databases">
        <authorList>
            <person name="Ruckert C."/>
            <person name="Busche T."/>
            <person name="Kalinowski J."/>
        </authorList>
    </citation>
    <scope>NUCLEOTIDE SEQUENCE [LARGE SCALE GENOMIC DNA]</scope>
    <source>
        <strain evidence="2 3">136/3</strain>
    </source>
</reference>
<proteinExistence type="predicted"/>
<evidence type="ECO:0000313" key="3">
    <source>
        <dbReference type="Proteomes" id="UP000288929"/>
    </source>
</evidence>
<dbReference type="InterPro" id="IPR016047">
    <property type="entry name" value="M23ase_b-sheet_dom"/>
</dbReference>
<dbReference type="AlphaFoldDB" id="A0A410W837"/>
<dbReference type="RefSeq" id="WP_128889606.1">
    <property type="nucleotide sequence ID" value="NZ_BMCX01000001.1"/>
</dbReference>
<keyword evidence="2" id="KW-0378">Hydrolase</keyword>
<dbReference type="PANTHER" id="PTHR21666:SF270">
    <property type="entry name" value="MUREIN HYDROLASE ACTIVATOR ENVC"/>
    <property type="match status" value="1"/>
</dbReference>
<evidence type="ECO:0000259" key="1">
    <source>
        <dbReference type="Pfam" id="PF01551"/>
    </source>
</evidence>
<dbReference type="SUPFAM" id="SSF51261">
    <property type="entry name" value="Duplicated hybrid motif"/>
    <property type="match status" value="1"/>
</dbReference>
<dbReference type="EMBL" id="CP035299">
    <property type="protein sequence ID" value="QAU52122.1"/>
    <property type="molecule type" value="Genomic_DNA"/>
</dbReference>
<gene>
    <name evidence="2" type="primary">nlpD1</name>
    <name evidence="2" type="ORF">CPELA_04215</name>
</gene>